<dbReference type="PANTHER" id="PTHR43591:SF31">
    <property type="entry name" value="LAEA-LIKE, PUTATIVE (AFU_ORTHOLOGUE AFUA_8G01930)-RELATED"/>
    <property type="match status" value="1"/>
</dbReference>
<dbReference type="HOGENOM" id="CLU_010595_1_2_1"/>
<name>A0A0D2JDB3_9EURO</name>
<gene>
    <name evidence="1" type="ORF">Z518_01813</name>
</gene>
<dbReference type="RefSeq" id="XP_013274296.1">
    <property type="nucleotide sequence ID" value="XM_013418842.1"/>
</dbReference>
<evidence type="ECO:0000313" key="1">
    <source>
        <dbReference type="EMBL" id="KIX07160.1"/>
    </source>
</evidence>
<dbReference type="Pfam" id="PF13489">
    <property type="entry name" value="Methyltransf_23"/>
    <property type="match status" value="1"/>
</dbReference>
<dbReference type="STRING" id="1442369.A0A0D2JDB3"/>
<protein>
    <submittedName>
        <fullName evidence="1">Rhinocladiella mackenziei CBS 650.93 unplaced genomic scaffold supercont1.2, whole genome shotgun sequence</fullName>
    </submittedName>
</protein>
<keyword evidence="2" id="KW-1185">Reference proteome</keyword>
<dbReference type="OrthoDB" id="2013972at2759"/>
<evidence type="ECO:0000313" key="2">
    <source>
        <dbReference type="Proteomes" id="UP000053617"/>
    </source>
</evidence>
<accession>A0A0D2JDB3</accession>
<dbReference type="SUPFAM" id="SSF53335">
    <property type="entry name" value="S-adenosyl-L-methionine-dependent methyltransferases"/>
    <property type="match status" value="1"/>
</dbReference>
<dbReference type="CDD" id="cd02440">
    <property type="entry name" value="AdoMet_MTases"/>
    <property type="match status" value="1"/>
</dbReference>
<dbReference type="VEuPathDB" id="FungiDB:Z518_01813"/>
<proteinExistence type="predicted"/>
<dbReference type="GeneID" id="25289884"/>
<dbReference type="Proteomes" id="UP000053617">
    <property type="component" value="Unassembled WGS sequence"/>
</dbReference>
<dbReference type="EMBL" id="KN847476">
    <property type="protein sequence ID" value="KIX07160.1"/>
    <property type="molecule type" value="Genomic_DNA"/>
</dbReference>
<dbReference type="InterPro" id="IPR029063">
    <property type="entry name" value="SAM-dependent_MTases_sf"/>
</dbReference>
<dbReference type="Gene3D" id="3.40.50.150">
    <property type="entry name" value="Vaccinia Virus protein VP39"/>
    <property type="match status" value="1"/>
</dbReference>
<dbReference type="AlphaFoldDB" id="A0A0D2JDB3"/>
<sequence length="361" mass="41523">MLYLQREELLRPPHGLPPATDCPFSDIQTAQDVLMAQEAEASLDISDSTLGSDESTYTESLRSSLLQSVRENGRAYHRYRDGHYILPDDERERDRLDMQHEMCLRTFGRKLILAPIENHSINNVLDIGTGTGIWAIDFADEHPESNVIGTDLSPMQPTLTPPNCRFIVDDFEDQWSWTDNFDLVHGRMLLTSFRDGKRLIQQAYDSLKPGGWLEIQDVLMPVTSDDDSMKGSSFAQWQDLFFEATRKIGRDPEDVGKYDQWMREVGFQDVARLSYKWPQNPWPKDSFLKEMGAWNLVNILDGLEGFTLRPFMEILGMSFDDVQVLLAKAKQDVKNRHIHAYWNVFVFGVPPRSWSSKLTPT</sequence>
<dbReference type="PANTHER" id="PTHR43591">
    <property type="entry name" value="METHYLTRANSFERASE"/>
    <property type="match status" value="1"/>
</dbReference>
<dbReference type="GO" id="GO:0008168">
    <property type="term" value="F:methyltransferase activity"/>
    <property type="evidence" value="ECO:0007669"/>
    <property type="project" value="TreeGrafter"/>
</dbReference>
<organism evidence="1 2">
    <name type="scientific">Rhinocladiella mackenziei CBS 650.93</name>
    <dbReference type="NCBI Taxonomy" id="1442369"/>
    <lineage>
        <taxon>Eukaryota</taxon>
        <taxon>Fungi</taxon>
        <taxon>Dikarya</taxon>
        <taxon>Ascomycota</taxon>
        <taxon>Pezizomycotina</taxon>
        <taxon>Eurotiomycetes</taxon>
        <taxon>Chaetothyriomycetidae</taxon>
        <taxon>Chaetothyriales</taxon>
        <taxon>Herpotrichiellaceae</taxon>
        <taxon>Rhinocladiella</taxon>
    </lineage>
</organism>
<reference evidence="1 2" key="1">
    <citation type="submission" date="2015-01" db="EMBL/GenBank/DDBJ databases">
        <title>The Genome Sequence of Rhinocladiella mackenzie CBS 650.93.</title>
        <authorList>
            <consortium name="The Broad Institute Genomics Platform"/>
            <person name="Cuomo C."/>
            <person name="de Hoog S."/>
            <person name="Gorbushina A."/>
            <person name="Stielow B."/>
            <person name="Teixiera M."/>
            <person name="Abouelleil A."/>
            <person name="Chapman S.B."/>
            <person name="Priest M."/>
            <person name="Young S.K."/>
            <person name="Wortman J."/>
            <person name="Nusbaum C."/>
            <person name="Birren B."/>
        </authorList>
    </citation>
    <scope>NUCLEOTIDE SEQUENCE [LARGE SCALE GENOMIC DNA]</scope>
    <source>
        <strain evidence="1 2">CBS 650.93</strain>
    </source>
</reference>